<dbReference type="SUPFAM" id="SSF53850">
    <property type="entry name" value="Periplasmic binding protein-like II"/>
    <property type="match status" value="1"/>
</dbReference>
<organism evidence="6 7">
    <name type="scientific">Corynebacterium accolens</name>
    <dbReference type="NCBI Taxonomy" id="38284"/>
    <lineage>
        <taxon>Bacteria</taxon>
        <taxon>Bacillati</taxon>
        <taxon>Actinomycetota</taxon>
        <taxon>Actinomycetes</taxon>
        <taxon>Mycobacteriales</taxon>
        <taxon>Corynebacteriaceae</taxon>
        <taxon>Corynebacterium</taxon>
    </lineage>
</organism>
<dbReference type="GO" id="GO:0003677">
    <property type="term" value="F:DNA binding"/>
    <property type="evidence" value="ECO:0007669"/>
    <property type="project" value="UniProtKB-KW"/>
</dbReference>
<dbReference type="InterPro" id="IPR005119">
    <property type="entry name" value="LysR_subst-bd"/>
</dbReference>
<dbReference type="Gene3D" id="3.40.190.10">
    <property type="entry name" value="Periplasmic binding protein-like II"/>
    <property type="match status" value="2"/>
</dbReference>
<evidence type="ECO:0000259" key="5">
    <source>
        <dbReference type="PROSITE" id="PS50931"/>
    </source>
</evidence>
<dbReference type="EMBL" id="NWBP01000011">
    <property type="protein sequence ID" value="PCC83395.1"/>
    <property type="molecule type" value="Genomic_DNA"/>
</dbReference>
<keyword evidence="3" id="KW-0238">DNA-binding</keyword>
<dbReference type="InterPro" id="IPR036388">
    <property type="entry name" value="WH-like_DNA-bd_sf"/>
</dbReference>
<feature type="domain" description="HTH lysR-type" evidence="5">
    <location>
        <begin position="1"/>
        <end position="58"/>
    </location>
</feature>
<dbReference type="AlphaFoldDB" id="A0A2A4AI15"/>
<evidence type="ECO:0000256" key="3">
    <source>
        <dbReference type="ARBA" id="ARBA00023125"/>
    </source>
</evidence>
<dbReference type="InterPro" id="IPR000847">
    <property type="entry name" value="LysR_HTH_N"/>
</dbReference>
<dbReference type="FunFam" id="1.10.10.10:FF:000001">
    <property type="entry name" value="LysR family transcriptional regulator"/>
    <property type="match status" value="1"/>
</dbReference>
<keyword evidence="4" id="KW-0804">Transcription</keyword>
<dbReference type="SUPFAM" id="SSF46785">
    <property type="entry name" value="Winged helix' DNA-binding domain"/>
    <property type="match status" value="1"/>
</dbReference>
<dbReference type="GO" id="GO:0003700">
    <property type="term" value="F:DNA-binding transcription factor activity"/>
    <property type="evidence" value="ECO:0007669"/>
    <property type="project" value="InterPro"/>
</dbReference>
<proteinExistence type="inferred from homology"/>
<name>A0A2A4AI15_9CORY</name>
<dbReference type="GO" id="GO:0005829">
    <property type="term" value="C:cytosol"/>
    <property type="evidence" value="ECO:0007669"/>
    <property type="project" value="TreeGrafter"/>
</dbReference>
<comment type="similarity">
    <text evidence="1">Belongs to the LysR transcriptional regulatory family.</text>
</comment>
<sequence length="297" mass="31930">MDYTRAKYFLALARTGSVTTAAEQLSITQPALSRQLRRFEEELGLELFERAAGVLRLNEAGKALIPVCQQLVADNNRATQAVSALQRGEMRALQVAATPTTISTILAPFIVDAREDIPLLTTLAVEHYEVYQALDTTADVVVTPIPVKEGLDSVPLGEATIRAWVNKEHPLAGQDSIEVEDLVTHRLAMSGRRSVSRGLFDAFVGRSHAVLGDVVECEDTVTLIALARAGRAIAISSALQAHDAVGLRICNAEEMLGGVPLHAAWRSGHFAAAEIHAVVTRLQEFLGINPADGVRAS</sequence>
<dbReference type="Proteomes" id="UP000218690">
    <property type="component" value="Unassembled WGS sequence"/>
</dbReference>
<accession>A0A2A4AI15</accession>
<dbReference type="PROSITE" id="PS50931">
    <property type="entry name" value="HTH_LYSR"/>
    <property type="match status" value="1"/>
</dbReference>
<gene>
    <name evidence="6" type="ORF">COM45_03300</name>
</gene>
<evidence type="ECO:0000313" key="7">
    <source>
        <dbReference type="Proteomes" id="UP000218690"/>
    </source>
</evidence>
<dbReference type="Pfam" id="PF00126">
    <property type="entry name" value="HTH_1"/>
    <property type="match status" value="1"/>
</dbReference>
<dbReference type="PANTHER" id="PTHR30419:SF30">
    <property type="entry name" value="LYSR FAMILY TRANSCRIPTIONAL REGULATOR"/>
    <property type="match status" value="1"/>
</dbReference>
<evidence type="ECO:0000256" key="4">
    <source>
        <dbReference type="ARBA" id="ARBA00023163"/>
    </source>
</evidence>
<dbReference type="CDD" id="cd05466">
    <property type="entry name" value="PBP2_LTTR_substrate"/>
    <property type="match status" value="1"/>
</dbReference>
<evidence type="ECO:0000256" key="1">
    <source>
        <dbReference type="ARBA" id="ARBA00009437"/>
    </source>
</evidence>
<dbReference type="PANTHER" id="PTHR30419">
    <property type="entry name" value="HTH-TYPE TRANSCRIPTIONAL REGULATOR YBHD"/>
    <property type="match status" value="1"/>
</dbReference>
<reference evidence="6 7" key="1">
    <citation type="submission" date="2017-09" db="EMBL/GenBank/DDBJ databases">
        <title>Draft Genome Sequence of Corynebacterium accolens AH4003.</title>
        <authorList>
            <person name="Chen Y."/>
            <person name="Oosthuysen W.F."/>
            <person name="Kelley S."/>
            <person name="Horswill A."/>
        </authorList>
    </citation>
    <scope>NUCLEOTIDE SEQUENCE [LARGE SCALE GENOMIC DNA]</scope>
    <source>
        <strain evidence="6 7">AH4003</strain>
    </source>
</reference>
<dbReference type="PRINTS" id="PR00039">
    <property type="entry name" value="HTHLYSR"/>
</dbReference>
<dbReference type="InterPro" id="IPR036390">
    <property type="entry name" value="WH_DNA-bd_sf"/>
</dbReference>
<evidence type="ECO:0000313" key="6">
    <source>
        <dbReference type="EMBL" id="PCC83395.1"/>
    </source>
</evidence>
<comment type="caution">
    <text evidence="6">The sequence shown here is derived from an EMBL/GenBank/DDBJ whole genome shotgun (WGS) entry which is preliminary data.</text>
</comment>
<dbReference type="InterPro" id="IPR050950">
    <property type="entry name" value="HTH-type_LysR_regulators"/>
</dbReference>
<evidence type="ECO:0000256" key="2">
    <source>
        <dbReference type="ARBA" id="ARBA00023015"/>
    </source>
</evidence>
<dbReference type="Pfam" id="PF03466">
    <property type="entry name" value="LysR_substrate"/>
    <property type="match status" value="1"/>
</dbReference>
<protein>
    <submittedName>
        <fullName evidence="6">LysR family transcriptional regulator</fullName>
    </submittedName>
</protein>
<keyword evidence="2" id="KW-0805">Transcription regulation</keyword>
<dbReference type="Gene3D" id="1.10.10.10">
    <property type="entry name" value="Winged helix-like DNA-binding domain superfamily/Winged helix DNA-binding domain"/>
    <property type="match status" value="1"/>
</dbReference>